<dbReference type="InterPro" id="IPR050695">
    <property type="entry name" value="N-acetylmuramoyl_amidase_3"/>
</dbReference>
<dbReference type="Pfam" id="PF01520">
    <property type="entry name" value="Amidase_3"/>
    <property type="match status" value="1"/>
</dbReference>
<protein>
    <submittedName>
        <fullName evidence="3">Unannotated protein</fullName>
    </submittedName>
</protein>
<name>A0A6J7CIL9_9ZZZZ</name>
<dbReference type="PANTHER" id="PTHR30404:SF0">
    <property type="entry name" value="N-ACETYLMURAMOYL-L-ALANINE AMIDASE AMIC"/>
    <property type="match status" value="1"/>
</dbReference>
<dbReference type="CDD" id="cd02696">
    <property type="entry name" value="MurNAc-LAA"/>
    <property type="match status" value="1"/>
</dbReference>
<organism evidence="3">
    <name type="scientific">freshwater metagenome</name>
    <dbReference type="NCBI Taxonomy" id="449393"/>
    <lineage>
        <taxon>unclassified sequences</taxon>
        <taxon>metagenomes</taxon>
        <taxon>ecological metagenomes</taxon>
    </lineage>
</organism>
<feature type="domain" description="MurNAc-LAA" evidence="2">
    <location>
        <begin position="128"/>
        <end position="250"/>
    </location>
</feature>
<gene>
    <name evidence="3" type="ORF">UFOPK3401_00104</name>
</gene>
<dbReference type="Gene3D" id="3.40.630.40">
    <property type="entry name" value="Zn-dependent exopeptidases"/>
    <property type="match status" value="1"/>
</dbReference>
<accession>A0A6J7CIL9</accession>
<evidence type="ECO:0000256" key="1">
    <source>
        <dbReference type="ARBA" id="ARBA00022801"/>
    </source>
</evidence>
<sequence>MKLLRSAALVVALVALAAPSVQSQARATSSTVGSQSLPLSGLTIAIDPGHQFGNSTHTRQIARLVWVGSYKACNTTGTSTNSGYPEATFTFDVARRVKNDLERLGARVVMTRTTNSSSAWGPCVDYRGRFGKSQHAALKVSIHGDGAPASGRGFHVIRPAYFRGYTDDIYKSSSALATAMKTGLIRGGLKPSTYINGGMSVRKDLGTLNMSDIPTVMTELGNMRNAGDASMMKSRSGRQKYAAAIERGIRLYLGR</sequence>
<dbReference type="GO" id="GO:0008745">
    <property type="term" value="F:N-acetylmuramoyl-L-alanine amidase activity"/>
    <property type="evidence" value="ECO:0007669"/>
    <property type="project" value="InterPro"/>
</dbReference>
<evidence type="ECO:0000313" key="3">
    <source>
        <dbReference type="EMBL" id="CAB4858202.1"/>
    </source>
</evidence>
<dbReference type="GO" id="GO:0030288">
    <property type="term" value="C:outer membrane-bounded periplasmic space"/>
    <property type="evidence" value="ECO:0007669"/>
    <property type="project" value="TreeGrafter"/>
</dbReference>
<dbReference type="SUPFAM" id="SSF53187">
    <property type="entry name" value="Zn-dependent exopeptidases"/>
    <property type="match status" value="1"/>
</dbReference>
<evidence type="ECO:0000259" key="2">
    <source>
        <dbReference type="SMART" id="SM00646"/>
    </source>
</evidence>
<dbReference type="EMBL" id="CAFBLM010000002">
    <property type="protein sequence ID" value="CAB4858202.1"/>
    <property type="molecule type" value="Genomic_DNA"/>
</dbReference>
<dbReference type="GO" id="GO:0009253">
    <property type="term" value="P:peptidoglycan catabolic process"/>
    <property type="evidence" value="ECO:0007669"/>
    <property type="project" value="InterPro"/>
</dbReference>
<proteinExistence type="predicted"/>
<reference evidence="3" key="1">
    <citation type="submission" date="2020-05" db="EMBL/GenBank/DDBJ databases">
        <authorList>
            <person name="Chiriac C."/>
            <person name="Salcher M."/>
            <person name="Ghai R."/>
            <person name="Kavagutti S V."/>
        </authorList>
    </citation>
    <scope>NUCLEOTIDE SEQUENCE</scope>
</reference>
<dbReference type="InterPro" id="IPR002508">
    <property type="entry name" value="MurNAc-LAA_cat"/>
</dbReference>
<dbReference type="PANTHER" id="PTHR30404">
    <property type="entry name" value="N-ACETYLMURAMOYL-L-ALANINE AMIDASE"/>
    <property type="match status" value="1"/>
</dbReference>
<keyword evidence="1" id="KW-0378">Hydrolase</keyword>
<dbReference type="SMART" id="SM00646">
    <property type="entry name" value="Ami_3"/>
    <property type="match status" value="1"/>
</dbReference>
<dbReference type="AlphaFoldDB" id="A0A6J7CIL9"/>